<feature type="domain" description="Histidine kinase" evidence="9">
    <location>
        <begin position="518"/>
        <end position="674"/>
    </location>
</feature>
<comment type="subcellular location">
    <subcellularLocation>
        <location evidence="2">Membrane</location>
    </subcellularLocation>
</comment>
<dbReference type="eggNOG" id="COG4191">
    <property type="taxonomic scope" value="Bacteria"/>
</dbReference>
<reference evidence="10 11" key="1">
    <citation type="journal article" date="2009" name="Stand. Genomic Sci.">
        <title>Complete genome sequence of Desulfotomaculum acetoxidans type strain (5575).</title>
        <authorList>
            <person name="Spring S."/>
            <person name="Lapidus A."/>
            <person name="Schroder M."/>
            <person name="Gleim D."/>
            <person name="Sims D."/>
            <person name="Meincke L."/>
            <person name="Glavina Del Rio T."/>
            <person name="Tice H."/>
            <person name="Copeland A."/>
            <person name="Cheng J.F."/>
            <person name="Lucas S."/>
            <person name="Chen F."/>
            <person name="Nolan M."/>
            <person name="Bruce D."/>
            <person name="Goodwin L."/>
            <person name="Pitluck S."/>
            <person name="Ivanova N."/>
            <person name="Mavromatis K."/>
            <person name="Mikhailova N."/>
            <person name="Pati A."/>
            <person name="Chen A."/>
            <person name="Palaniappan K."/>
            <person name="Land M."/>
            <person name="Hauser L."/>
            <person name="Chang Y.J."/>
            <person name="Jeffries C.D."/>
            <person name="Chain P."/>
            <person name="Saunders E."/>
            <person name="Brettin T."/>
            <person name="Detter J.C."/>
            <person name="Goker M."/>
            <person name="Bristow J."/>
            <person name="Eisen J.A."/>
            <person name="Markowitz V."/>
            <person name="Hugenholtz P."/>
            <person name="Kyrpides N.C."/>
            <person name="Klenk H.P."/>
            <person name="Han C."/>
        </authorList>
    </citation>
    <scope>NUCLEOTIDE SEQUENCE [LARGE SCALE GENOMIC DNA]</scope>
    <source>
        <strain evidence="11">ATCC 49208 / DSM 771 / VKM B-1644</strain>
    </source>
</reference>
<dbReference type="Pfam" id="PF13589">
    <property type="entry name" value="HATPase_c_3"/>
    <property type="match status" value="1"/>
</dbReference>
<dbReference type="SUPFAM" id="SSF55874">
    <property type="entry name" value="ATPase domain of HSP90 chaperone/DNA topoisomerase II/histidine kinase"/>
    <property type="match status" value="2"/>
</dbReference>
<dbReference type="InterPro" id="IPR050351">
    <property type="entry name" value="BphY/WalK/GraS-like"/>
</dbReference>
<dbReference type="CDD" id="cd00075">
    <property type="entry name" value="HATPase"/>
    <property type="match status" value="1"/>
</dbReference>
<dbReference type="InterPro" id="IPR036890">
    <property type="entry name" value="HATPase_C_sf"/>
</dbReference>
<evidence type="ECO:0000256" key="3">
    <source>
        <dbReference type="ARBA" id="ARBA00012438"/>
    </source>
</evidence>
<comment type="catalytic activity">
    <reaction evidence="1">
        <text>ATP + protein L-histidine = ADP + protein N-phospho-L-histidine.</text>
        <dbReference type="EC" id="2.7.13.3"/>
    </reaction>
</comment>
<dbReference type="InterPro" id="IPR003594">
    <property type="entry name" value="HATPase_dom"/>
</dbReference>
<evidence type="ECO:0000256" key="4">
    <source>
        <dbReference type="ARBA" id="ARBA00022679"/>
    </source>
</evidence>
<evidence type="ECO:0000313" key="11">
    <source>
        <dbReference type="Proteomes" id="UP000002217"/>
    </source>
</evidence>
<keyword evidence="6 10" id="KW-0418">Kinase</keyword>
<sequence length="674" mass="77419">MPSFSFSASSKVKDLVGRRLVTNKHSALFELVKNSYDADADKVNVSFNILEDTLTIDDDGDGMSLNEIENKWMVIGTDSKQGKLFTSKGRVLNGEKGIGRFSADRLGNKLEMIACVEESEKAIRMIFDWNLFENTNYLLDDIQIDYSYIDKPKLKGLTLIISGLRDAWTIDDIVRVEKKLSGLLSPVGNTDDFAIYLNCQEYGVKNKQLIPYSISDISSIWINVEVPVNDTDIINYRIYRNGAELDKGSYNNTYNFGPVNVLIYSFTTGDKISFKHKFSIDVVNFGNIRIYRDNFQIYPYGEHLNDWLGLDRRKTQGHFRNLGSREVIGYIQIYREHNKGLIDATNRQGLEENKDYDELKQFIKKEALTKLESEFYFKKNKDIKSEARSNREEIIKTTKEVKEIAKKLFSVAPSEANELVDLSNQLHDKTIEQDKIIRNQLQVIEIYKRAASKETLLQKIIHQAFIRAQNISTAISNTEDDLKTIDINPDARYIINKCHNFIKERASEIGDFLVSVREKILKKREKININIIKSIKRVINHYMPEFRENGIECIVEGDESLIIYFDPSDFKVILENLISNSKKALNKCNTNDKFIHIRVINNDSRINIFFRDNGIGIPPRDAAHVFIPFYTTTDGFGMGLAIVDELIKDNGGEIQLVQLKPDESGAEFQITFKR</sequence>
<dbReference type="PANTHER" id="PTHR42878">
    <property type="entry name" value="TWO-COMPONENT HISTIDINE KINASE"/>
    <property type="match status" value="1"/>
</dbReference>
<protein>
    <recommendedName>
        <fullName evidence="3">histidine kinase</fullName>
        <ecNumber evidence="3">2.7.13.3</ecNumber>
    </recommendedName>
</protein>
<evidence type="ECO:0000256" key="1">
    <source>
        <dbReference type="ARBA" id="ARBA00000085"/>
    </source>
</evidence>
<dbReference type="PROSITE" id="PS50109">
    <property type="entry name" value="HIS_KIN"/>
    <property type="match status" value="1"/>
</dbReference>
<keyword evidence="11" id="KW-1185">Reference proteome</keyword>
<dbReference type="STRING" id="485916.Dtox_2441"/>
<dbReference type="Pfam" id="PF02518">
    <property type="entry name" value="HATPase_c"/>
    <property type="match status" value="1"/>
</dbReference>
<evidence type="ECO:0000259" key="9">
    <source>
        <dbReference type="PROSITE" id="PS50109"/>
    </source>
</evidence>
<dbReference type="HOGENOM" id="CLU_012281_1_0_9"/>
<dbReference type="KEGG" id="dae:Dtox_2441"/>
<evidence type="ECO:0000313" key="10">
    <source>
        <dbReference type="EMBL" id="ACV63250.1"/>
    </source>
</evidence>
<dbReference type="PANTHER" id="PTHR42878:SF7">
    <property type="entry name" value="SENSOR HISTIDINE KINASE GLRK"/>
    <property type="match status" value="1"/>
</dbReference>
<evidence type="ECO:0000256" key="7">
    <source>
        <dbReference type="ARBA" id="ARBA00022840"/>
    </source>
</evidence>
<dbReference type="GO" id="GO:0000156">
    <property type="term" value="F:phosphorelay response regulator activity"/>
    <property type="evidence" value="ECO:0007669"/>
    <property type="project" value="TreeGrafter"/>
</dbReference>
<dbReference type="Gene3D" id="3.30.565.10">
    <property type="entry name" value="Histidine kinase-like ATPase, C-terminal domain"/>
    <property type="match status" value="2"/>
</dbReference>
<dbReference type="GO" id="GO:0030295">
    <property type="term" value="F:protein kinase activator activity"/>
    <property type="evidence" value="ECO:0007669"/>
    <property type="project" value="TreeGrafter"/>
</dbReference>
<dbReference type="EMBL" id="CP001720">
    <property type="protein sequence ID" value="ACV63250.1"/>
    <property type="molecule type" value="Genomic_DNA"/>
</dbReference>
<dbReference type="PRINTS" id="PR00344">
    <property type="entry name" value="BCTRLSENSOR"/>
</dbReference>
<keyword evidence="5" id="KW-0547">Nucleotide-binding</keyword>
<keyword evidence="4" id="KW-0808">Transferase</keyword>
<evidence type="ECO:0000256" key="6">
    <source>
        <dbReference type="ARBA" id="ARBA00022777"/>
    </source>
</evidence>
<organism evidence="10 11">
    <name type="scientific">Desulfofarcimen acetoxidans (strain ATCC 49208 / DSM 771 / KCTC 5769 / VKM B-1644 / 5575)</name>
    <name type="common">Desulfotomaculum acetoxidans</name>
    <dbReference type="NCBI Taxonomy" id="485916"/>
    <lineage>
        <taxon>Bacteria</taxon>
        <taxon>Bacillati</taxon>
        <taxon>Bacillota</taxon>
        <taxon>Clostridia</taxon>
        <taxon>Eubacteriales</taxon>
        <taxon>Peptococcaceae</taxon>
        <taxon>Desulfofarcimen</taxon>
    </lineage>
</organism>
<evidence type="ECO:0000256" key="8">
    <source>
        <dbReference type="ARBA" id="ARBA00023012"/>
    </source>
</evidence>
<dbReference type="InterPro" id="IPR004358">
    <property type="entry name" value="Sig_transdc_His_kin-like_C"/>
</dbReference>
<gene>
    <name evidence="10" type="ordered locus">Dtox_2441</name>
</gene>
<dbReference type="SMART" id="SM00387">
    <property type="entry name" value="HATPase_c"/>
    <property type="match status" value="1"/>
</dbReference>
<keyword evidence="8" id="KW-0902">Two-component regulatory system</keyword>
<proteinExistence type="predicted"/>
<evidence type="ECO:0000256" key="2">
    <source>
        <dbReference type="ARBA" id="ARBA00004370"/>
    </source>
</evidence>
<dbReference type="AlphaFoldDB" id="C8W0J5"/>
<dbReference type="GO" id="GO:0005524">
    <property type="term" value="F:ATP binding"/>
    <property type="evidence" value="ECO:0007669"/>
    <property type="project" value="UniProtKB-KW"/>
</dbReference>
<name>C8W0J5_DESAS</name>
<evidence type="ECO:0000256" key="5">
    <source>
        <dbReference type="ARBA" id="ARBA00022741"/>
    </source>
</evidence>
<dbReference type="InterPro" id="IPR005467">
    <property type="entry name" value="His_kinase_dom"/>
</dbReference>
<dbReference type="RefSeq" id="WP_015757951.1">
    <property type="nucleotide sequence ID" value="NC_013216.1"/>
</dbReference>
<accession>C8W0J5</accession>
<keyword evidence="7" id="KW-0067">ATP-binding</keyword>
<dbReference type="Proteomes" id="UP000002217">
    <property type="component" value="Chromosome"/>
</dbReference>
<dbReference type="GO" id="GO:0004673">
    <property type="term" value="F:protein histidine kinase activity"/>
    <property type="evidence" value="ECO:0007669"/>
    <property type="project" value="UniProtKB-EC"/>
</dbReference>
<dbReference type="OrthoDB" id="9816482at2"/>
<dbReference type="EC" id="2.7.13.3" evidence="3"/>
<dbReference type="GO" id="GO:0007234">
    <property type="term" value="P:osmosensory signaling via phosphorelay pathway"/>
    <property type="evidence" value="ECO:0007669"/>
    <property type="project" value="TreeGrafter"/>
</dbReference>